<reference evidence="2 3" key="1">
    <citation type="submission" date="2020-02" db="EMBL/GenBank/DDBJ databases">
        <authorList>
            <person name="Ferguson B K."/>
        </authorList>
    </citation>
    <scope>NUCLEOTIDE SEQUENCE [LARGE SCALE GENOMIC DNA]</scope>
</reference>
<evidence type="ECO:0000313" key="2">
    <source>
        <dbReference type="EMBL" id="CAA9999095.1"/>
    </source>
</evidence>
<dbReference type="Proteomes" id="UP000479000">
    <property type="component" value="Unassembled WGS sequence"/>
</dbReference>
<keyword evidence="3" id="KW-1185">Reference proteome</keyword>
<sequence length="152" mass="16776">MFILESGMMKELLCEGYTGKDTQGQEDSRARAGIEPAEPHQADTASPSVSAGFYFMAQSPEIGIIDAIRSEAFGKSWSFLSDAFYWEVEDGSRGAMGSGKTPCRFHPSASTLTRFLSSHAQRGLEVESGNCWRKRERSTGRGLRLAWKDPKT</sequence>
<dbReference type="AlphaFoldDB" id="A0A6H5GBL9"/>
<accession>A0A6H5GBL9</accession>
<organism evidence="2 3">
    <name type="scientific">Nesidiocoris tenuis</name>
    <dbReference type="NCBI Taxonomy" id="355587"/>
    <lineage>
        <taxon>Eukaryota</taxon>
        <taxon>Metazoa</taxon>
        <taxon>Ecdysozoa</taxon>
        <taxon>Arthropoda</taxon>
        <taxon>Hexapoda</taxon>
        <taxon>Insecta</taxon>
        <taxon>Pterygota</taxon>
        <taxon>Neoptera</taxon>
        <taxon>Paraneoptera</taxon>
        <taxon>Hemiptera</taxon>
        <taxon>Heteroptera</taxon>
        <taxon>Panheteroptera</taxon>
        <taxon>Cimicomorpha</taxon>
        <taxon>Miridae</taxon>
        <taxon>Dicyphina</taxon>
        <taxon>Nesidiocoris</taxon>
    </lineage>
</organism>
<name>A0A6H5GBL9_9HEMI</name>
<gene>
    <name evidence="2" type="ORF">NTEN_LOCUS5378</name>
</gene>
<evidence type="ECO:0000256" key="1">
    <source>
        <dbReference type="SAM" id="MobiDB-lite"/>
    </source>
</evidence>
<protein>
    <submittedName>
        <fullName evidence="2">Uncharacterized protein</fullName>
    </submittedName>
</protein>
<evidence type="ECO:0000313" key="3">
    <source>
        <dbReference type="Proteomes" id="UP000479000"/>
    </source>
</evidence>
<feature type="region of interest" description="Disordered" evidence="1">
    <location>
        <begin position="18"/>
        <end position="46"/>
    </location>
</feature>
<feature type="compositionally biased region" description="Basic and acidic residues" evidence="1">
    <location>
        <begin position="26"/>
        <end position="41"/>
    </location>
</feature>
<dbReference type="EMBL" id="CADCXU010008205">
    <property type="protein sequence ID" value="CAA9999095.1"/>
    <property type="molecule type" value="Genomic_DNA"/>
</dbReference>
<proteinExistence type="predicted"/>